<dbReference type="InterPro" id="IPR014851">
    <property type="entry name" value="BCS1_N"/>
</dbReference>
<feature type="domain" description="AAA+ ATPase" evidence="6">
    <location>
        <begin position="249"/>
        <end position="392"/>
    </location>
</feature>
<accession>A0ABQ9PCU4</accession>
<feature type="region of interest" description="Disordered" evidence="5">
    <location>
        <begin position="315"/>
        <end position="340"/>
    </location>
</feature>
<evidence type="ECO:0000256" key="3">
    <source>
        <dbReference type="ARBA" id="ARBA00022792"/>
    </source>
</evidence>
<dbReference type="SUPFAM" id="SSF52540">
    <property type="entry name" value="P-loop containing nucleoside triphosphate hydrolases"/>
    <property type="match status" value="1"/>
</dbReference>
<comment type="similarity">
    <text evidence="2">Belongs to the AAA ATPase family. BCS1 subfamily.</text>
</comment>
<organism evidence="8 9">
    <name type="scientific">Colletotrichum limetticola</name>
    <dbReference type="NCBI Taxonomy" id="1209924"/>
    <lineage>
        <taxon>Eukaryota</taxon>
        <taxon>Fungi</taxon>
        <taxon>Dikarya</taxon>
        <taxon>Ascomycota</taxon>
        <taxon>Pezizomycotina</taxon>
        <taxon>Sordariomycetes</taxon>
        <taxon>Hypocreomycetidae</taxon>
        <taxon>Glomerellales</taxon>
        <taxon>Glomerellaceae</taxon>
        <taxon>Colletotrichum</taxon>
        <taxon>Colletotrichum acutatum species complex</taxon>
    </lineage>
</organism>
<feature type="domain" description="BCS1 N-terminal" evidence="7">
    <location>
        <begin position="45"/>
        <end position="216"/>
    </location>
</feature>
<proteinExistence type="inferred from homology"/>
<keyword evidence="4" id="KW-0547">Nucleotide-binding</keyword>
<evidence type="ECO:0000313" key="9">
    <source>
        <dbReference type="Proteomes" id="UP001169217"/>
    </source>
</evidence>
<dbReference type="Gene3D" id="3.40.50.300">
    <property type="entry name" value="P-loop containing nucleotide triphosphate hydrolases"/>
    <property type="match status" value="1"/>
</dbReference>
<keyword evidence="9" id="KW-1185">Reference proteome</keyword>
<keyword evidence="3" id="KW-0496">Mitochondrion</keyword>
<gene>
    <name evidence="8" type="ORF">CLIM01_13687</name>
</gene>
<dbReference type="InterPro" id="IPR050747">
    <property type="entry name" value="Mitochondrial_chaperone_BCS1"/>
</dbReference>
<dbReference type="InterPro" id="IPR003960">
    <property type="entry name" value="ATPase_AAA_CS"/>
</dbReference>
<keyword evidence="4" id="KW-0067">ATP-binding</keyword>
<dbReference type="Pfam" id="PF00004">
    <property type="entry name" value="AAA"/>
    <property type="match status" value="1"/>
</dbReference>
<protein>
    <submittedName>
        <fullName evidence="8">Mitochondrial chaperone bcs1</fullName>
    </submittedName>
</protein>
<evidence type="ECO:0000259" key="7">
    <source>
        <dbReference type="SMART" id="SM01024"/>
    </source>
</evidence>
<keyword evidence="3" id="KW-0999">Mitochondrion inner membrane</keyword>
<comment type="subcellular location">
    <subcellularLocation>
        <location evidence="1">Mitochondrion inner membrane</location>
        <topology evidence="1">Single-pass membrane protein</topology>
    </subcellularLocation>
</comment>
<evidence type="ECO:0000256" key="5">
    <source>
        <dbReference type="SAM" id="MobiDB-lite"/>
    </source>
</evidence>
<name>A0ABQ9PCU4_9PEZI</name>
<dbReference type="InterPro" id="IPR003593">
    <property type="entry name" value="AAA+_ATPase"/>
</dbReference>
<dbReference type="SMART" id="SM00382">
    <property type="entry name" value="AAA"/>
    <property type="match status" value="1"/>
</dbReference>
<dbReference type="Pfam" id="PF08740">
    <property type="entry name" value="BCS1_N"/>
    <property type="match status" value="1"/>
</dbReference>
<comment type="caution">
    <text evidence="8">The sequence shown here is derived from an EMBL/GenBank/DDBJ whole genome shotgun (WGS) entry which is preliminary data.</text>
</comment>
<keyword evidence="3" id="KW-0472">Membrane</keyword>
<evidence type="ECO:0000313" key="8">
    <source>
        <dbReference type="EMBL" id="KAK0368952.1"/>
    </source>
</evidence>
<evidence type="ECO:0000259" key="6">
    <source>
        <dbReference type="SMART" id="SM00382"/>
    </source>
</evidence>
<dbReference type="EMBL" id="JARUPT010000734">
    <property type="protein sequence ID" value="KAK0368952.1"/>
    <property type="molecule type" value="Genomic_DNA"/>
</dbReference>
<dbReference type="InterPro" id="IPR003959">
    <property type="entry name" value="ATPase_AAA_core"/>
</dbReference>
<dbReference type="PROSITE" id="PS00674">
    <property type="entry name" value="AAA"/>
    <property type="match status" value="1"/>
</dbReference>
<dbReference type="SMART" id="SM01024">
    <property type="entry name" value="BCS1_N"/>
    <property type="match status" value="1"/>
</dbReference>
<dbReference type="PANTHER" id="PTHR23070">
    <property type="entry name" value="BCS1 AAA-TYPE ATPASE"/>
    <property type="match status" value="1"/>
</dbReference>
<dbReference type="InterPro" id="IPR027417">
    <property type="entry name" value="P-loop_NTPase"/>
</dbReference>
<dbReference type="Proteomes" id="UP001169217">
    <property type="component" value="Unassembled WGS sequence"/>
</dbReference>
<evidence type="ECO:0000256" key="4">
    <source>
        <dbReference type="RuleBase" id="RU003651"/>
    </source>
</evidence>
<sequence>MQPPSHPTSHQVSIMDIFFPGFTGVTAALHQLLNGNLDSYAGLLCICGLVMVCGKFLGRTIGGFVDTYFTSKTDVHDPDEAYDMLECWISAQDFAKNACSSLVSVESRRGRALVQPSCDIAAKKPLRFTPWRERQSFWYKGHLLSLQCTQNESAFFLRKTMTVSCFGRSSQILRDLMDECRLEYLRLSENKTSIFEHHNNGWKRTMTRDIRPMETVVMNKEIKQMLLEDIRYFLNPTARSWYANRGLPYRRGYLLYGPPGTGKSSISMSVAGCFGLDIYVLSLAGINDGRLSALFAELPQRCVVLLEDVDAVGTTQARNTDADESDSGSEVSRSPSKPPATLSLSGLLNVLDGVASQEGRVLFMTTNHREHLDDALIRPGRVDTQIEFQLADADMTRKLFCNVFEQSQEELPDAEAREKSNKEVRQLSFQFAAMFSELQYSPADILSFLLAKRSSPSSALADAAGWVAKNRKGEVLRRGDSWVHGG</sequence>
<evidence type="ECO:0000256" key="1">
    <source>
        <dbReference type="ARBA" id="ARBA00004434"/>
    </source>
</evidence>
<reference evidence="8" key="1">
    <citation type="submission" date="2023-04" db="EMBL/GenBank/DDBJ databases">
        <title>Colletotrichum limetticola genome sequence.</title>
        <authorList>
            <person name="Baroncelli R."/>
        </authorList>
    </citation>
    <scope>NUCLEOTIDE SEQUENCE</scope>
    <source>
        <strain evidence="8">KLA-Anderson</strain>
    </source>
</reference>
<evidence type="ECO:0000256" key="2">
    <source>
        <dbReference type="ARBA" id="ARBA00007448"/>
    </source>
</evidence>